<proteinExistence type="predicted"/>
<dbReference type="SUPFAM" id="SSF117281">
    <property type="entry name" value="Kelch motif"/>
    <property type="match status" value="2"/>
</dbReference>
<dbReference type="InterPro" id="IPR001119">
    <property type="entry name" value="SLH_dom"/>
</dbReference>
<gene>
    <name evidence="4" type="ORF">SAMN05216378_0863</name>
</gene>
<dbReference type="PANTHER" id="PTHR45632:SF3">
    <property type="entry name" value="KELCH-LIKE PROTEIN 32"/>
    <property type="match status" value="1"/>
</dbReference>
<dbReference type="InterPro" id="IPR044016">
    <property type="entry name" value="Big_13"/>
</dbReference>
<dbReference type="NCBIfam" id="NF033510">
    <property type="entry name" value="Ca_tandemer"/>
    <property type="match status" value="5"/>
</dbReference>
<dbReference type="InterPro" id="IPR006652">
    <property type="entry name" value="Kelch_1"/>
</dbReference>
<dbReference type="PROSITE" id="PS51272">
    <property type="entry name" value="SLH"/>
    <property type="match status" value="3"/>
</dbReference>
<protein>
    <submittedName>
        <fullName evidence="4">N-acetylneuraminic acid mutarotase</fullName>
    </submittedName>
</protein>
<dbReference type="Gene3D" id="3.30.1920.20">
    <property type="match status" value="1"/>
</dbReference>
<dbReference type="Gene3D" id="2.120.10.80">
    <property type="entry name" value="Kelch-type beta propeller"/>
    <property type="match status" value="2"/>
</dbReference>
<name>A0A1I1U4D2_9BACL</name>
<dbReference type="Pfam" id="PF19077">
    <property type="entry name" value="Big_13"/>
    <property type="match status" value="5"/>
</dbReference>
<accession>A0A1I1U4D2</accession>
<dbReference type="SMART" id="SM00612">
    <property type="entry name" value="Kelch"/>
    <property type="match status" value="4"/>
</dbReference>
<dbReference type="Proteomes" id="UP000198855">
    <property type="component" value="Unassembled WGS sequence"/>
</dbReference>
<dbReference type="InterPro" id="IPR013783">
    <property type="entry name" value="Ig-like_fold"/>
</dbReference>
<dbReference type="InterPro" id="IPR025883">
    <property type="entry name" value="Cadherin-like_domain"/>
</dbReference>
<keyword evidence="1" id="KW-0880">Kelch repeat</keyword>
<dbReference type="InterPro" id="IPR015915">
    <property type="entry name" value="Kelch-typ_b-propeller"/>
</dbReference>
<dbReference type="InterPro" id="IPR058094">
    <property type="entry name" value="Ig-like_OmpL47-like"/>
</dbReference>
<keyword evidence="2" id="KW-0677">Repeat</keyword>
<evidence type="ECO:0000313" key="4">
    <source>
        <dbReference type="EMBL" id="SFD65711.1"/>
    </source>
</evidence>
<evidence type="ECO:0000313" key="5">
    <source>
        <dbReference type="Proteomes" id="UP000198855"/>
    </source>
</evidence>
<keyword evidence="5" id="KW-1185">Reference proteome</keyword>
<reference evidence="5" key="1">
    <citation type="submission" date="2016-10" db="EMBL/GenBank/DDBJ databases">
        <authorList>
            <person name="Varghese N."/>
            <person name="Submissions S."/>
        </authorList>
    </citation>
    <scope>NUCLEOTIDE SEQUENCE [LARGE SCALE GENOMIC DNA]</scope>
    <source>
        <strain evidence="5">CGMCC 1.10784</strain>
    </source>
</reference>
<dbReference type="RefSeq" id="WP_175532720.1">
    <property type="nucleotide sequence ID" value="NZ_FOMT01000001.1"/>
</dbReference>
<dbReference type="NCBIfam" id="NF047446">
    <property type="entry name" value="barrel_OmpL47"/>
    <property type="match status" value="12"/>
</dbReference>
<dbReference type="PANTHER" id="PTHR45632">
    <property type="entry name" value="LD33804P"/>
    <property type="match status" value="1"/>
</dbReference>
<evidence type="ECO:0000256" key="1">
    <source>
        <dbReference type="ARBA" id="ARBA00022441"/>
    </source>
</evidence>
<evidence type="ECO:0000259" key="3">
    <source>
        <dbReference type="PROSITE" id="PS51272"/>
    </source>
</evidence>
<feature type="domain" description="SLH" evidence="3">
    <location>
        <begin position="2064"/>
        <end position="2127"/>
    </location>
</feature>
<dbReference type="Pfam" id="PF00395">
    <property type="entry name" value="SLH"/>
    <property type="match status" value="3"/>
</dbReference>
<dbReference type="Pfam" id="PF12733">
    <property type="entry name" value="Cadherin-like"/>
    <property type="match status" value="1"/>
</dbReference>
<organism evidence="4 5">
    <name type="scientific">Paenibacillus catalpae</name>
    <dbReference type="NCBI Taxonomy" id="1045775"/>
    <lineage>
        <taxon>Bacteria</taxon>
        <taxon>Bacillati</taxon>
        <taxon>Bacillota</taxon>
        <taxon>Bacilli</taxon>
        <taxon>Bacillales</taxon>
        <taxon>Paenibacillaceae</taxon>
        <taxon>Paenibacillus</taxon>
    </lineage>
</organism>
<dbReference type="EMBL" id="FOMT01000001">
    <property type="protein sequence ID" value="SFD65711.1"/>
    <property type="molecule type" value="Genomic_DNA"/>
</dbReference>
<dbReference type="STRING" id="1045775.SAMN05216378_0863"/>
<feature type="domain" description="SLH" evidence="3">
    <location>
        <begin position="2128"/>
        <end position="2186"/>
    </location>
</feature>
<dbReference type="Gene3D" id="2.60.40.10">
    <property type="entry name" value="Immunoglobulins"/>
    <property type="match status" value="5"/>
</dbReference>
<sequence>MLRKLSYTLLLIAIAFVFWPSCVEKAAYAAVSLEELPTPPEPIPGSVASPVGGNHILVTGGQNGSNAMSKNSYIFDTVSQTWSSSAPLPLAYHNQSTLSNGSVLVTGGNVFTNGVGYIYNDQARIYNPSTNTWSNAANVPHTVIGHTQSTLTDGRVLIAGGADSIYSPSSDSLLYSNAYIYDPSENRWEEAAPLPRGLYGAAQSTLKDGRVLVTGGLSGFVYSFFSYIYDPAANTWTTVATMPYSGGDLFYNHAQVTLENGKVLVMGNYNFYIYDPATNTWTKDIENPGNMVDASLVKIGSAVYVIGGYNYTDYSINTKFYKLSFDFNAPTPPTIAGAGSGWTASDVDITISPGTDAETGVNRTEYSLSGATLLGWTTYDEASPIRISNSGQTTVTARTIDHAGNISTAALAVVKIDRTPPATPTINLSASGWSSKSVSVWFSSSLDSGGSGVQRIEYSLSGAVTAAWKTYTAGFEILGQGQTTVHVRAIDNVGNASAEGTAVIMIDKTAPGAPSITPASGTWSNTDITVAIVSGTDTGGSGVSRTEYKLTGAATSNWTTYASPILIGAGGQTTVEARTIDNAGNISTSKSITLKLDKTQPTAPTVTPGTTNWTNAASVRVTVTPGTDGGSGVARTEYSLSGAATLDWTTYTGQVTVNAEGQTTLSARTVDNAGNVGPVTTSVVKIDRTAPAVPAITPSTTAWTAADASFTLTAGTDTGGSGAARTEFSLSGAVTSGWTTYTGAVTITAEGQTTIHARTIDQAGNISTESTSVISIDQTKPAVPVITPVGSDWNASNVTVTVAAGTDVGGSGVNKTEYKLSGAIMRDWTAYTGAVSISAEGQTTVEARTIDNAGNTSTAAPVIVKLDKTKPAVPVVTPDLTAWTNAASVKVTITPGTDSGSGISLTEYSLSGASTLAWTTYTGQISITSEGQTTINARSIDNAGNVGPVSTGVVKIDRSSPSAPAISPAGGDWSGSSISVTMTAGADNASSADRVEYKLTGVTTLGWTTYTEPINLRAEGKTTVTARTVDKAGNISTESEEVQSIDLTAPGAALLTSEESGWTSSAGVTVTALAGTDSGGSGVKRIEYRLSGAITTDWKPYTGPIIVTEEGQTEVSARTIDNAGHIGASTKVTVQLDRTSPTSPEVAASAADWTKENVGITITPGTDSLSGASLTEYSLTGAANADWTTYSGEITVTAEGQTTVHARTVDQAGNRSEMTDLKVYIDKTVPVSPEIRIGKTGWNSADKVDFSITPAAEQGGSGVSRIEYRLSGAVTKDWTEYSNTADIEAEGLTTISARTIDAAGNVGAQQEATVKIDRSSPAAPTVVPETTEWTSADSVKVTVTAGTDLGESGIERTEYRITGAGAKEWATYEGELTITAEGESIISTRSIDKAGNIGSVAEAVVRIDRTPPPAPVVLEPADGELFADNTPAISGTAEANSIVTVMIDGSTLPVVTADRDGKWKAQLVHALADGVHHALISVKDPVGNTAAESAELTFTIDAIAPEAPVIEAPVHGAMTSNNKPVFKGQAEANSKVTLYIGDTPVKTVTASGGGIWTFTMTEPLEDGVYLLKAAAKDAAGNVSEISNSVSWTIDTKEPVAPVVLAPVEGTITKGNKVTISGTAEAGATVRVFMDDHQVVEGKASNSGAWSFTLTEELPDGKHTIRASAEDEAGNIGLHSEEIYFTIDTAAPDLAIISDPTEGALLNTAKPVITGQAEAGAWINLTMDGSAIDPLKSDEEGSWSFSPASSLMDGAHQLKVKVADEAGNVREDAVQLNFVVDTAAPAVPFVTKPDEDSRTNQTKPEISGTAEKLSKITIRIDGEVAGVAEADDLGNWRFVPKTDLIIGGHSIQVIAADAAGNESESSSNYHFEIVSSNANLSELKLSDIRMNEPFLNKTLNYTAGVTYSVSTTKMTAVPDDTRAKVDILNEKGEPLEELIDLSVGTQIITIRVTAQDGTTIQTYTVTITRYNPVSPPQVEPEEPEEPEEASPVELVACKPAEKSTSAFADMTGHWAEETVRDAYGCGVVHGFNDGTFRPEGHVSRAEFVTMLMNAVIDKAAPAGSESEFSDDGNIPVWAAQAIARAKDFGIVNGYADGSFRPNEQVRRAELVTMLAKAAGIKPLEPEKVKELFSDASDIPAWAAGYVAALQQAGILQGRGDGKFEPSGQATRAEAAVLLLRIIDFSHH</sequence>
<feature type="domain" description="SLH" evidence="3">
    <location>
        <begin position="2001"/>
        <end position="2063"/>
    </location>
</feature>
<evidence type="ECO:0000256" key="2">
    <source>
        <dbReference type="ARBA" id="ARBA00022737"/>
    </source>
</evidence>